<sequence>MAPSPARAPPTKVAKGGAKGAGPEQPPAPAAPMPTPTPPGASADVAAPRVPVFPVGEEAANYTEEKTETLMRAVVAYNRYHVRRVMKEDSRWFKGWQDRPVHEHQPLAIKKPDSKDDLLTYVSPWKRAEAIIYFNGTGAYKGGGNVFWLDPFVGSSGRMRSIAGDPPLYPACLDAAEQYALGKIHQEGVARGLVSAVHEARIKFPHTFTAFGWNLSGFDADHFDSSLPLVCGHVALWGFHPALTKALVAGDMASVAALAQAALCAPVEGVIVESEEKLSVLSIMTSDAARKQYDYLRNSVPAFARKLTVALDGAQTKGAAARLAFCTENNVRFNGTVVHRSMLCAAQNCHERLDDRAIRTLRYIESKSGASKCELTSNFTTLNRILQVCTKEVDKGNAAMWGAVTATDLVNHVLDYIAWALDRDKVEGGGVTTSWLEKKKKDSDEAGAMRMTLAKVYVRVFVHSLVDDLPDSSSAKKEFLGVLPHFSSYAVFGRTFGTAAKGASAPAGGDGQAEADTAGHSGVQVDDPFGKMKAQTAGAAAKLLVFFFDLFSQSFDDSLRQFLAADANVNQAVCQVKWGDWTQANLVEIRRALGLHRMTVPASEGSDMPAASTRGLKRSLSAAGDDGPGDEDADDREKEICKERAEAWGQAQALRRKWLTPTFIKTDRLAKEQLDKWWEKQTAAHQFEGRPGKSHRVFVLSGERWAHETGETPWANEPSSPASLDMALDWLLERQGPCDAPLVFDGRSSSIRATIEKKMAGARHVSDILIIYQPKAETGGQKAVFGSRNREVGRVSFPASRPHVPTQERKAARCGGDDWESTTYSSTFSSMTPLARGQLPSIALADKSKIIGARAPVPPRATFDADLGCPLCWPEVKSKDLWGALLEAANADFVVDLGVGGGIAARSCLSLGIPWVGLCWNQVHAQWLNDVVDRWALEEIATKGSPLHEEDLAKLVREHFSDVLQQIKDRDEMAQEDSEEEEGEPEG</sequence>
<dbReference type="EMBL" id="CAUYUJ010008558">
    <property type="protein sequence ID" value="CAK0824328.1"/>
    <property type="molecule type" value="Genomic_DNA"/>
</dbReference>
<feature type="compositionally biased region" description="Acidic residues" evidence="1">
    <location>
        <begin position="974"/>
        <end position="987"/>
    </location>
</feature>
<accession>A0ABN9RY49</accession>
<dbReference type="Proteomes" id="UP001189429">
    <property type="component" value="Unassembled WGS sequence"/>
</dbReference>
<protein>
    <submittedName>
        <fullName evidence="2">Uncharacterized protein</fullName>
    </submittedName>
</protein>
<evidence type="ECO:0000256" key="1">
    <source>
        <dbReference type="SAM" id="MobiDB-lite"/>
    </source>
</evidence>
<proteinExistence type="predicted"/>
<evidence type="ECO:0000313" key="2">
    <source>
        <dbReference type="EMBL" id="CAK0824328.1"/>
    </source>
</evidence>
<reference evidence="2" key="1">
    <citation type="submission" date="2023-10" db="EMBL/GenBank/DDBJ databases">
        <authorList>
            <person name="Chen Y."/>
            <person name="Shah S."/>
            <person name="Dougan E. K."/>
            <person name="Thang M."/>
            <person name="Chan C."/>
        </authorList>
    </citation>
    <scope>NUCLEOTIDE SEQUENCE [LARGE SCALE GENOMIC DNA]</scope>
</reference>
<feature type="region of interest" description="Disordered" evidence="1">
    <location>
        <begin position="968"/>
        <end position="987"/>
    </location>
</feature>
<organism evidence="2 3">
    <name type="scientific">Prorocentrum cordatum</name>
    <dbReference type="NCBI Taxonomy" id="2364126"/>
    <lineage>
        <taxon>Eukaryota</taxon>
        <taxon>Sar</taxon>
        <taxon>Alveolata</taxon>
        <taxon>Dinophyceae</taxon>
        <taxon>Prorocentrales</taxon>
        <taxon>Prorocentraceae</taxon>
        <taxon>Prorocentrum</taxon>
    </lineage>
</organism>
<feature type="region of interest" description="Disordered" evidence="1">
    <location>
        <begin position="503"/>
        <end position="522"/>
    </location>
</feature>
<gene>
    <name evidence="2" type="ORF">PCOR1329_LOCUS24759</name>
</gene>
<keyword evidence="3" id="KW-1185">Reference proteome</keyword>
<feature type="compositionally biased region" description="Pro residues" evidence="1">
    <location>
        <begin position="24"/>
        <end position="39"/>
    </location>
</feature>
<feature type="region of interest" description="Disordered" evidence="1">
    <location>
        <begin position="1"/>
        <end position="46"/>
    </location>
</feature>
<feature type="region of interest" description="Disordered" evidence="1">
    <location>
        <begin position="601"/>
        <end position="637"/>
    </location>
</feature>
<name>A0ABN9RY49_9DINO</name>
<evidence type="ECO:0000313" key="3">
    <source>
        <dbReference type="Proteomes" id="UP001189429"/>
    </source>
</evidence>
<comment type="caution">
    <text evidence="2">The sequence shown here is derived from an EMBL/GenBank/DDBJ whole genome shotgun (WGS) entry which is preliminary data.</text>
</comment>